<gene>
    <name evidence="1" type="ORF">ACI1P1_06485</name>
</gene>
<comment type="caution">
    <text evidence="1">The sequence shown here is derived from an EMBL/GenBank/DDBJ whole genome shotgun (WGS) entry which is preliminary data.</text>
</comment>
<name>A0ACC7NT96_9BACL</name>
<keyword evidence="2" id="KW-1185">Reference proteome</keyword>
<reference evidence="1" key="1">
    <citation type="submission" date="2024-12" db="EMBL/GenBank/DDBJ databases">
        <authorList>
            <person name="Wu N."/>
        </authorList>
    </citation>
    <scope>NUCLEOTIDE SEQUENCE</scope>
    <source>
        <strain evidence="1">P15</strain>
    </source>
</reference>
<dbReference type="EMBL" id="JBJURJ010000003">
    <property type="protein sequence ID" value="MFM9327951.1"/>
    <property type="molecule type" value="Genomic_DNA"/>
</dbReference>
<protein>
    <submittedName>
        <fullName evidence="1">Uncharacterized protein</fullName>
    </submittedName>
</protein>
<dbReference type="Proteomes" id="UP001631969">
    <property type="component" value="Unassembled WGS sequence"/>
</dbReference>
<sequence>MSPGMRWPAFFLSILGIGLSFFFLFANPYSEQEVSSSTTVIVVLMLLLPSGVMAISIWLGLRLLMTISLVWLAPYSLYLSIASIPSIWSLFFPILLVQFVATLLSFRRKKSEGAV</sequence>
<evidence type="ECO:0000313" key="1">
    <source>
        <dbReference type="EMBL" id="MFM9327951.1"/>
    </source>
</evidence>
<evidence type="ECO:0000313" key="2">
    <source>
        <dbReference type="Proteomes" id="UP001631969"/>
    </source>
</evidence>
<organism evidence="1 2">
    <name type="scientific">Paenibacillus mesotrionivorans</name>
    <dbReference type="NCBI Taxonomy" id="3160968"/>
    <lineage>
        <taxon>Bacteria</taxon>
        <taxon>Bacillati</taxon>
        <taxon>Bacillota</taxon>
        <taxon>Bacilli</taxon>
        <taxon>Bacillales</taxon>
        <taxon>Paenibacillaceae</taxon>
        <taxon>Paenibacillus</taxon>
    </lineage>
</organism>
<proteinExistence type="predicted"/>
<accession>A0ACC7NT96</accession>